<dbReference type="EMBL" id="CATQJL010000305">
    <property type="protein sequence ID" value="CAJ0601245.1"/>
    <property type="molecule type" value="Genomic_DNA"/>
</dbReference>
<proteinExistence type="predicted"/>
<reference evidence="1" key="1">
    <citation type="submission" date="2023-07" db="EMBL/GenBank/DDBJ databases">
        <authorList>
            <consortium name="CYATHOMIX"/>
        </authorList>
    </citation>
    <scope>NUCLEOTIDE SEQUENCE</scope>
    <source>
        <strain evidence="1">N/A</strain>
    </source>
</reference>
<accession>A0AA36GZX3</accession>
<protein>
    <submittedName>
        <fullName evidence="1">Uncharacterized protein</fullName>
    </submittedName>
</protein>
<name>A0AA36GZX3_CYLNA</name>
<evidence type="ECO:0000313" key="2">
    <source>
        <dbReference type="Proteomes" id="UP001176961"/>
    </source>
</evidence>
<dbReference type="AlphaFoldDB" id="A0AA36GZX3"/>
<comment type="caution">
    <text evidence="1">The sequence shown here is derived from an EMBL/GenBank/DDBJ whole genome shotgun (WGS) entry which is preliminary data.</text>
</comment>
<gene>
    <name evidence="1" type="ORF">CYNAS_LOCUS13228</name>
</gene>
<dbReference type="Proteomes" id="UP001176961">
    <property type="component" value="Unassembled WGS sequence"/>
</dbReference>
<organism evidence="1 2">
    <name type="scientific">Cylicocyclus nassatus</name>
    <name type="common">Nematode worm</name>
    <dbReference type="NCBI Taxonomy" id="53992"/>
    <lineage>
        <taxon>Eukaryota</taxon>
        <taxon>Metazoa</taxon>
        <taxon>Ecdysozoa</taxon>
        <taxon>Nematoda</taxon>
        <taxon>Chromadorea</taxon>
        <taxon>Rhabditida</taxon>
        <taxon>Rhabditina</taxon>
        <taxon>Rhabditomorpha</taxon>
        <taxon>Strongyloidea</taxon>
        <taxon>Strongylidae</taxon>
        <taxon>Cylicocyclus</taxon>
    </lineage>
</organism>
<keyword evidence="2" id="KW-1185">Reference proteome</keyword>
<sequence length="96" mass="11162">MTCHLLSIFRDEFSAFFDLHHYAGKNDSYLSFWLVFSVSERSIRRHFGSNEIVGEQSEEETNNFGELLKIRTVSVIGRASREDKGMKLRMSVEVQL</sequence>
<evidence type="ECO:0000313" key="1">
    <source>
        <dbReference type="EMBL" id="CAJ0601245.1"/>
    </source>
</evidence>